<name>A0A9X2CJ07_9GAMM</name>
<gene>
    <name evidence="1" type="ORF">L2672_12950</name>
</gene>
<dbReference type="RefSeq" id="WP_248996272.1">
    <property type="nucleotide sequence ID" value="NZ_JAKIKP010000010.1"/>
</dbReference>
<sequence>MNKGISKQKQPHLSVVKAVLLGLYLISACLNANAGVNSRHYFTIQGEVFFGHFTAQQGLRVYNYSYSPQDDIVKNKLGKHFMTQKYYDGINQDNIVMPFGVEQVNTLASYECTPECGATVELAKNAQPPLLMWTGKLDVKLNAAIQCYVNEQQNEAITKQIDAAVTDFFKPYFPKTPANYAYKIVEQTCHSFKTNEGEVSEITVAINVHHQPHQDIYQDLQSFTPVFIFKIINNQLFAVNTVLSRECCGFHTGENSFINSIVSINDYEVVVYKWVGLENQGYSMEPLATYFNTNTKK</sequence>
<comment type="caution">
    <text evidence="1">The sequence shown here is derived from an EMBL/GenBank/DDBJ whole genome shotgun (WGS) entry which is preliminary data.</text>
</comment>
<dbReference type="PROSITE" id="PS51257">
    <property type="entry name" value="PROKAR_LIPOPROTEIN"/>
    <property type="match status" value="1"/>
</dbReference>
<reference evidence="1" key="1">
    <citation type="submission" date="2022-01" db="EMBL/GenBank/DDBJ databases">
        <title>Whole genome-based taxonomy of the Shewanellaceae.</title>
        <authorList>
            <person name="Martin-Rodriguez A.J."/>
        </authorList>
    </citation>
    <scope>NUCLEOTIDE SEQUENCE</scope>
    <source>
        <strain evidence="1">DSM 16422</strain>
    </source>
</reference>
<dbReference type="EMBL" id="JAKIKP010000010">
    <property type="protein sequence ID" value="MCL1143597.1"/>
    <property type="molecule type" value="Genomic_DNA"/>
</dbReference>
<accession>A0A9X2CJ07</accession>
<proteinExistence type="predicted"/>
<evidence type="ECO:0000313" key="2">
    <source>
        <dbReference type="Proteomes" id="UP001139333"/>
    </source>
</evidence>
<dbReference type="Proteomes" id="UP001139333">
    <property type="component" value="Unassembled WGS sequence"/>
</dbReference>
<protein>
    <submittedName>
        <fullName evidence="1">Uncharacterized protein</fullName>
    </submittedName>
</protein>
<organism evidence="1 2">
    <name type="scientific">Shewanella gaetbuli</name>
    <dbReference type="NCBI Taxonomy" id="220752"/>
    <lineage>
        <taxon>Bacteria</taxon>
        <taxon>Pseudomonadati</taxon>
        <taxon>Pseudomonadota</taxon>
        <taxon>Gammaproteobacteria</taxon>
        <taxon>Alteromonadales</taxon>
        <taxon>Shewanellaceae</taxon>
        <taxon>Shewanella</taxon>
    </lineage>
</organism>
<keyword evidence="2" id="KW-1185">Reference proteome</keyword>
<evidence type="ECO:0000313" key="1">
    <source>
        <dbReference type="EMBL" id="MCL1143597.1"/>
    </source>
</evidence>
<dbReference type="AlphaFoldDB" id="A0A9X2CJ07"/>